<dbReference type="Pfam" id="PF14356">
    <property type="entry name" value="DUF4403"/>
    <property type="match status" value="1"/>
</dbReference>
<evidence type="ECO:0000313" key="2">
    <source>
        <dbReference type="EMBL" id="MBT1686896.1"/>
    </source>
</evidence>
<dbReference type="Proteomes" id="UP001319180">
    <property type="component" value="Unassembled WGS sequence"/>
</dbReference>
<feature type="signal peptide" evidence="1">
    <location>
        <begin position="1"/>
        <end position="16"/>
    </location>
</feature>
<protein>
    <submittedName>
        <fullName evidence="2">DUF4403 family protein</fullName>
    </submittedName>
</protein>
<sequence>MKKAFFLLLLSAWCLAGCERIKPEPPPATARDTELLLPLSTVNLPVYYHLDSLAATLNNKMQGTFIRQWVRLNERGDSLYIEIARTRPVTIRWKRDKLAFAFPVRVQGKFIKHVAGIKVRNATPVAMEMVLHLATNVLINKDWNLLTQTELQRIVWIKDPFLKIAMVRINMRKIVEQTILSNREALSGKMDQVLHDRLATRNVIEKLWNDIQKPIRINKKGTEVWLKPTAQDLQARLARRGDFIALEAELKAYVRTVLETQEMPATNTVLPPYKAKTTDSDSLTLYILARVPFRNINSLLNKELGNHTFSAKGYTATLKDLDVYGTDEGIAIRLQLRGDVDGRVYLRGVLAYDTVKAVFFVQKFNFDVDSENSLVTSADWLLHNNVLEVVNEKLRIHTQPWIDQLPGLIEKGVENGRSGDKIDLQVAALDVKPQQIIVTKNDVQVVLKATGQAAIGLQQKVFTGKKKKKRSKIPV</sequence>
<feature type="chain" id="PRO_5042995969" evidence="1">
    <location>
        <begin position="17"/>
        <end position="475"/>
    </location>
</feature>
<comment type="caution">
    <text evidence="2">The sequence shown here is derived from an EMBL/GenBank/DDBJ whole genome shotgun (WGS) entry which is preliminary data.</text>
</comment>
<gene>
    <name evidence="2" type="ORF">KK078_10025</name>
</gene>
<accession>A0AAP2D7K5</accession>
<keyword evidence="1" id="KW-0732">Signal</keyword>
<keyword evidence="3" id="KW-1185">Reference proteome</keyword>
<dbReference type="EMBL" id="JAHESC010000011">
    <property type="protein sequence ID" value="MBT1686896.1"/>
    <property type="molecule type" value="Genomic_DNA"/>
</dbReference>
<dbReference type="AlphaFoldDB" id="A0AAP2D7K5"/>
<reference evidence="2 3" key="1">
    <citation type="submission" date="2021-05" db="EMBL/GenBank/DDBJ databases">
        <title>A Polyphasic approach of four new species of the genus Ohtaekwangia: Ohtaekwangia histidinii sp. nov., Ohtaekwangia cretensis sp. nov., Ohtaekwangia indiensis sp. nov., Ohtaekwangia reichenbachii sp. nov. from diverse environment.</title>
        <authorList>
            <person name="Octaviana S."/>
        </authorList>
    </citation>
    <scope>NUCLEOTIDE SEQUENCE [LARGE SCALE GENOMIC DNA]</scope>
    <source>
        <strain evidence="2 3">PWU37</strain>
    </source>
</reference>
<proteinExistence type="predicted"/>
<evidence type="ECO:0000313" key="3">
    <source>
        <dbReference type="Proteomes" id="UP001319180"/>
    </source>
</evidence>
<dbReference type="RefSeq" id="WP_254090130.1">
    <property type="nucleotide sequence ID" value="NZ_JAHESC010000011.1"/>
</dbReference>
<organism evidence="2 3">
    <name type="scientific">Dawidia soli</name>
    <dbReference type="NCBI Taxonomy" id="2782352"/>
    <lineage>
        <taxon>Bacteria</taxon>
        <taxon>Pseudomonadati</taxon>
        <taxon>Bacteroidota</taxon>
        <taxon>Cytophagia</taxon>
        <taxon>Cytophagales</taxon>
        <taxon>Chryseotaleaceae</taxon>
        <taxon>Dawidia</taxon>
    </lineage>
</organism>
<dbReference type="InterPro" id="IPR025515">
    <property type="entry name" value="DUF4403"/>
</dbReference>
<name>A0AAP2D7K5_9BACT</name>
<evidence type="ECO:0000256" key="1">
    <source>
        <dbReference type="SAM" id="SignalP"/>
    </source>
</evidence>